<dbReference type="PANTHER" id="PTHR47961:SF6">
    <property type="entry name" value="DNA-DIRECTED DNA POLYMERASE"/>
    <property type="match status" value="1"/>
</dbReference>
<keyword evidence="4" id="KW-0067">ATP-binding</keyword>
<dbReference type="InterPro" id="IPR001650">
    <property type="entry name" value="Helicase_C-like"/>
</dbReference>
<accession>A0A380PN74</accession>
<dbReference type="Proteomes" id="UP000254835">
    <property type="component" value="Unassembled WGS sequence"/>
</dbReference>
<dbReference type="Gene3D" id="3.40.50.300">
    <property type="entry name" value="P-loop containing nucleotide triphosphate hydrolases"/>
    <property type="match status" value="2"/>
</dbReference>
<dbReference type="PROSITE" id="PS51194">
    <property type="entry name" value="HELICASE_CTER"/>
    <property type="match status" value="1"/>
</dbReference>
<dbReference type="InterPro" id="IPR027417">
    <property type="entry name" value="P-loop_NTPase"/>
</dbReference>
<feature type="domain" description="Helicase C-terminal" evidence="6">
    <location>
        <begin position="585"/>
        <end position="799"/>
    </location>
</feature>
<sequence>MYDTITSEVIKGTASLDGVDTDNLPEELTKVYAEIVAARLKFREMANDRTDIIEGKEAFISLTNKIRKIACSNEILVSLTPEREDRKSVSFVAATAHLLCFNAGKIMHSNNNSTYINSISISSNISALLLFLIAESIADAAEITKYIDSEYLEPIEKALVDSLKYLAMGNLNDLIKSEPISESFIESEDLLKYATKALYYKLLVGVNKLAQELLSDNNNKESEKIFLDVMTLTKGVNIPIELNDIQAPISASLSGPHHLATLLLSISRDLPLCSVARVSPPNGIPKIAWNISLERMKLERPYLWKNHLDAIHKGFLNPGVSSSISFPTGAGKSTLSELKINTCLLLGRRVIFLAPTHSLVDQTKKFLENSFPIKTVGYGEFTDEEYSSNIPDILVLTPEGCLSLININPNLFLNIGLVVFDECHLLHTSSDSSRRAIDAMLCVLNLRYKAKNADFLFISAMMKNTEEIASWIRKLTDRECLSLDLSWKPTRQLRGSLVFEQKKLDQLQIELKKSKNRGLSTNPSTADKNALTIQPLALFSLKQTWETTKRKDYTLVKIFDDSINLSANNYWKLTPNSGSVSSLIACASAKTKIKTLVFFQTIKNAVSAANKISKNIGYTSVALNKHELKWLHNLEKEFGNTSHLYADIKDGKLLQAALPHHGLLMQEERFLFESLYKRIDGISAMTATSTIAQGMNLPSELVIIAEDSRFDATTDKREILAAQELLNAAGRAGRAGQNSIGIVLVIPGKVTGIELNISNVDTRWSELRKIFGQSDQCLVIDDPLEAVLDRVHDSINEVSDIDRYAILKMASLDENKEKGESLEWAVKSSLGAYRKRKIESNDSWERDRINNSISYMESQTQDLEDENIYGTISANTGLPFELIQKLSHDLALSDYNLDFSVVKWRNWLFDWLKNNYIFLDKIIREENIISLIGDKKYKSMAGDLCREKTVLKTIRKLTEMYTKGSEINKIEIEFGTPLAKLNKCEAARKFIIRIIPDLAYFFALPALIIKHKISEIDNIEEVPCVILELGKCIKNGFNNHIKSVMSSVLYESNLSRIHIHNLYREINDYLPSQDIREKRADTIKRVKYALEINSLF</sequence>
<dbReference type="InterPro" id="IPR050474">
    <property type="entry name" value="Hel308_SKI2-like"/>
</dbReference>
<evidence type="ECO:0000256" key="2">
    <source>
        <dbReference type="ARBA" id="ARBA00022801"/>
    </source>
</evidence>
<keyword evidence="3 7" id="KW-0347">Helicase</keyword>
<evidence type="ECO:0000313" key="7">
    <source>
        <dbReference type="EMBL" id="SUP75066.1"/>
    </source>
</evidence>
<organism evidence="7 8">
    <name type="scientific">Yersinia frederiksenii</name>
    <dbReference type="NCBI Taxonomy" id="29484"/>
    <lineage>
        <taxon>Bacteria</taxon>
        <taxon>Pseudomonadati</taxon>
        <taxon>Pseudomonadota</taxon>
        <taxon>Gammaproteobacteria</taxon>
        <taxon>Enterobacterales</taxon>
        <taxon>Yersiniaceae</taxon>
        <taxon>Yersinia</taxon>
    </lineage>
</organism>
<dbReference type="RefSeq" id="WP_004708307.1">
    <property type="nucleotide sequence ID" value="NZ_CP023964.1"/>
</dbReference>
<evidence type="ECO:0000256" key="3">
    <source>
        <dbReference type="ARBA" id="ARBA00022806"/>
    </source>
</evidence>
<keyword evidence="2" id="KW-0378">Hydrolase</keyword>
<feature type="domain" description="Helicase ATP-binding" evidence="5">
    <location>
        <begin position="313"/>
        <end position="480"/>
    </location>
</feature>
<gene>
    <name evidence="7" type="ORF">NCTC11470_00068</name>
</gene>
<evidence type="ECO:0000259" key="6">
    <source>
        <dbReference type="PROSITE" id="PS51194"/>
    </source>
</evidence>
<dbReference type="Pfam" id="PF00270">
    <property type="entry name" value="DEAD"/>
    <property type="match status" value="1"/>
</dbReference>
<proteinExistence type="predicted"/>
<dbReference type="GeneID" id="57903363"/>
<reference evidence="7 8" key="1">
    <citation type="submission" date="2018-06" db="EMBL/GenBank/DDBJ databases">
        <authorList>
            <consortium name="Pathogen Informatics"/>
            <person name="Doyle S."/>
        </authorList>
    </citation>
    <scope>NUCLEOTIDE SEQUENCE [LARGE SCALE GENOMIC DNA]</scope>
    <source>
        <strain evidence="7 8">NCTC11470</strain>
    </source>
</reference>
<dbReference type="GO" id="GO:0004386">
    <property type="term" value="F:helicase activity"/>
    <property type="evidence" value="ECO:0007669"/>
    <property type="project" value="UniProtKB-KW"/>
</dbReference>
<name>A0A380PN74_YERFR</name>
<dbReference type="OrthoDB" id="9815222at2"/>
<dbReference type="InterPro" id="IPR014001">
    <property type="entry name" value="Helicase_ATP-bd"/>
</dbReference>
<dbReference type="GO" id="GO:0016787">
    <property type="term" value="F:hydrolase activity"/>
    <property type="evidence" value="ECO:0007669"/>
    <property type="project" value="UniProtKB-KW"/>
</dbReference>
<evidence type="ECO:0000256" key="4">
    <source>
        <dbReference type="ARBA" id="ARBA00022840"/>
    </source>
</evidence>
<evidence type="ECO:0000313" key="8">
    <source>
        <dbReference type="Proteomes" id="UP000254835"/>
    </source>
</evidence>
<dbReference type="EMBL" id="UHJA01000001">
    <property type="protein sequence ID" value="SUP75066.1"/>
    <property type="molecule type" value="Genomic_DNA"/>
</dbReference>
<dbReference type="InterPro" id="IPR011545">
    <property type="entry name" value="DEAD/DEAH_box_helicase_dom"/>
</dbReference>
<evidence type="ECO:0000256" key="1">
    <source>
        <dbReference type="ARBA" id="ARBA00022741"/>
    </source>
</evidence>
<dbReference type="PROSITE" id="PS51192">
    <property type="entry name" value="HELICASE_ATP_BIND_1"/>
    <property type="match status" value="1"/>
</dbReference>
<evidence type="ECO:0000259" key="5">
    <source>
        <dbReference type="PROSITE" id="PS51192"/>
    </source>
</evidence>
<dbReference type="SMART" id="SM00487">
    <property type="entry name" value="DEXDc"/>
    <property type="match status" value="1"/>
</dbReference>
<keyword evidence="1" id="KW-0547">Nucleotide-binding</keyword>
<protein>
    <submittedName>
        <fullName evidence="7">Ski2-like helicase</fullName>
    </submittedName>
</protein>
<dbReference type="PANTHER" id="PTHR47961">
    <property type="entry name" value="DNA POLYMERASE THETA, PUTATIVE (AFU_ORTHOLOGUE AFUA_1G05260)-RELATED"/>
    <property type="match status" value="1"/>
</dbReference>
<dbReference type="SUPFAM" id="SSF52540">
    <property type="entry name" value="P-loop containing nucleoside triphosphate hydrolases"/>
    <property type="match status" value="1"/>
</dbReference>
<dbReference type="AlphaFoldDB" id="A0A380PN74"/>
<dbReference type="GO" id="GO:0003676">
    <property type="term" value="F:nucleic acid binding"/>
    <property type="evidence" value="ECO:0007669"/>
    <property type="project" value="InterPro"/>
</dbReference>
<dbReference type="GO" id="GO:0005524">
    <property type="term" value="F:ATP binding"/>
    <property type="evidence" value="ECO:0007669"/>
    <property type="project" value="UniProtKB-KW"/>
</dbReference>